<evidence type="ECO:0000256" key="2">
    <source>
        <dbReference type="ARBA" id="ARBA00009773"/>
    </source>
</evidence>
<feature type="transmembrane region" description="Helical" evidence="7">
    <location>
        <begin position="277"/>
        <end position="297"/>
    </location>
</feature>
<evidence type="ECO:0000313" key="11">
    <source>
        <dbReference type="Proteomes" id="UP000240624"/>
    </source>
</evidence>
<accession>A0A1X6ZYS6</accession>
<evidence type="ECO:0000313" key="8">
    <source>
        <dbReference type="EMBL" id="PSK82513.1"/>
    </source>
</evidence>
<feature type="transmembrane region" description="Helical" evidence="7">
    <location>
        <begin position="218"/>
        <end position="240"/>
    </location>
</feature>
<evidence type="ECO:0000256" key="3">
    <source>
        <dbReference type="ARBA" id="ARBA00022692"/>
    </source>
</evidence>
<keyword evidence="3 7" id="KW-0812">Transmembrane</keyword>
<keyword evidence="5 7" id="KW-0472">Membrane</keyword>
<comment type="subcellular location">
    <subcellularLocation>
        <location evidence="1">Membrane</location>
        <topology evidence="1">Multi-pass membrane protein</topology>
    </subcellularLocation>
</comment>
<feature type="transmembrane region" description="Helical" evidence="7">
    <location>
        <begin position="391"/>
        <end position="411"/>
    </location>
</feature>
<organism evidence="9 10">
    <name type="scientific">Limimaricola soesokkakensis</name>
    <dbReference type="NCBI Taxonomy" id="1343159"/>
    <lineage>
        <taxon>Bacteria</taxon>
        <taxon>Pseudomonadati</taxon>
        <taxon>Pseudomonadota</taxon>
        <taxon>Alphaproteobacteria</taxon>
        <taxon>Rhodobacterales</taxon>
        <taxon>Paracoccaceae</taxon>
        <taxon>Limimaricola</taxon>
    </lineage>
</organism>
<evidence type="ECO:0000313" key="9">
    <source>
        <dbReference type="EMBL" id="SLN65541.1"/>
    </source>
</evidence>
<protein>
    <submittedName>
        <fullName evidence="9">AI-2 transport protein TqsA</fullName>
    </submittedName>
    <submittedName>
        <fullName evidence="8">Uncharacterized protein DUF20</fullName>
    </submittedName>
</protein>
<evidence type="ECO:0000256" key="6">
    <source>
        <dbReference type="SAM" id="MobiDB-lite"/>
    </source>
</evidence>
<dbReference type="PANTHER" id="PTHR21716">
    <property type="entry name" value="TRANSMEMBRANE PROTEIN"/>
    <property type="match status" value="1"/>
</dbReference>
<dbReference type="AlphaFoldDB" id="A0A1X6ZYS6"/>
<reference evidence="9 10" key="1">
    <citation type="submission" date="2017-03" db="EMBL/GenBank/DDBJ databases">
        <authorList>
            <person name="Afonso C.L."/>
            <person name="Miller P.J."/>
            <person name="Scott M.A."/>
            <person name="Spackman E."/>
            <person name="Goraichik I."/>
            <person name="Dimitrov K.M."/>
            <person name="Suarez D.L."/>
            <person name="Swayne D.E."/>
        </authorList>
    </citation>
    <scope>NUCLEOTIDE SEQUENCE [LARGE SCALE GENOMIC DNA]</scope>
    <source>
        <strain evidence="9 10">CECT 8367</strain>
    </source>
</reference>
<feature type="transmembrane region" description="Helical" evidence="7">
    <location>
        <begin position="21"/>
        <end position="38"/>
    </location>
</feature>
<evidence type="ECO:0000256" key="4">
    <source>
        <dbReference type="ARBA" id="ARBA00022989"/>
    </source>
</evidence>
<evidence type="ECO:0000313" key="10">
    <source>
        <dbReference type="Proteomes" id="UP000193495"/>
    </source>
</evidence>
<feature type="compositionally biased region" description="Low complexity" evidence="6">
    <location>
        <begin position="145"/>
        <end position="154"/>
    </location>
</feature>
<feature type="transmembrane region" description="Helical" evidence="7">
    <location>
        <begin position="73"/>
        <end position="97"/>
    </location>
</feature>
<feature type="transmembrane region" description="Helical" evidence="7">
    <location>
        <begin position="303"/>
        <end position="333"/>
    </location>
</feature>
<reference evidence="8 11" key="2">
    <citation type="submission" date="2018-03" db="EMBL/GenBank/DDBJ databases">
        <title>Genomic Encyclopedia of Archaeal and Bacterial Type Strains, Phase II (KMG-II): from individual species to whole genera.</title>
        <authorList>
            <person name="Goeker M."/>
        </authorList>
    </citation>
    <scope>NUCLEOTIDE SEQUENCE [LARGE SCALE GENOMIC DNA]</scope>
    <source>
        <strain evidence="8 11">DSM 29956</strain>
    </source>
</reference>
<sequence>MSDREPEPEARRLLPRGLAHPALGMLGVITLVLVGWALHVMQPVFLPIVFAFFLALLLSPVDARVTSWAGGRAWIGHLAAMTLLALVLAAFMGALWISAQQFLTRFPAEQASEAVEQLSGGGENVGSAEQGDGNAPDEDAEQAEETATGEAAAGATGAAVESAIQATPGAGLNPSDAPDPSQGGGAATGLVEQIRGLAGSGGFGGTLMERASGLATTVISTISAIALALVLIFFLTLLMLSEAPRWYSKLGAMLRPDKRAEVSGAVDLVAEKTRSYLWVRFILGIVTALLYVGWLWIFGLDLLIVWALLTFVFNFVPSIGSLISGILPVVYAFATRDPWTAVMVGAGVLAIEQVMGNYIDPRVQGRHLSISALVILCALLFWGWVWGVAGAILAVPITMVVMVACAHVPGLRWIALGLSDETDYDGVDAQLGVPGKADTAD</sequence>
<dbReference type="EMBL" id="PYGB01000012">
    <property type="protein sequence ID" value="PSK82513.1"/>
    <property type="molecule type" value="Genomic_DNA"/>
</dbReference>
<dbReference type="Pfam" id="PF01594">
    <property type="entry name" value="AI-2E_transport"/>
    <property type="match status" value="1"/>
</dbReference>
<dbReference type="GO" id="GO:0055085">
    <property type="term" value="P:transmembrane transport"/>
    <property type="evidence" value="ECO:0007669"/>
    <property type="project" value="TreeGrafter"/>
</dbReference>
<feature type="region of interest" description="Disordered" evidence="6">
    <location>
        <begin position="114"/>
        <end position="154"/>
    </location>
</feature>
<feature type="region of interest" description="Disordered" evidence="6">
    <location>
        <begin position="167"/>
        <end position="186"/>
    </location>
</feature>
<dbReference type="OrthoDB" id="9799225at2"/>
<evidence type="ECO:0000256" key="5">
    <source>
        <dbReference type="ARBA" id="ARBA00023136"/>
    </source>
</evidence>
<comment type="similarity">
    <text evidence="2">Belongs to the autoinducer-2 exporter (AI-2E) (TC 2.A.86) family.</text>
</comment>
<dbReference type="Proteomes" id="UP000193495">
    <property type="component" value="Unassembled WGS sequence"/>
</dbReference>
<dbReference type="InterPro" id="IPR002549">
    <property type="entry name" value="AI-2E-like"/>
</dbReference>
<keyword evidence="11" id="KW-1185">Reference proteome</keyword>
<feature type="transmembrane region" description="Helical" evidence="7">
    <location>
        <begin position="368"/>
        <end position="385"/>
    </location>
</feature>
<feature type="transmembrane region" description="Helical" evidence="7">
    <location>
        <begin position="44"/>
        <end position="61"/>
    </location>
</feature>
<evidence type="ECO:0000256" key="7">
    <source>
        <dbReference type="SAM" id="Phobius"/>
    </source>
</evidence>
<dbReference type="EMBL" id="FWFY01000012">
    <property type="protein sequence ID" value="SLN65541.1"/>
    <property type="molecule type" value="Genomic_DNA"/>
</dbReference>
<proteinExistence type="inferred from homology"/>
<keyword evidence="4 7" id="KW-1133">Transmembrane helix</keyword>
<feature type="compositionally biased region" description="Acidic residues" evidence="6">
    <location>
        <begin position="135"/>
        <end position="144"/>
    </location>
</feature>
<dbReference type="PANTHER" id="PTHR21716:SF64">
    <property type="entry name" value="AI-2 TRANSPORT PROTEIN TQSA"/>
    <property type="match status" value="1"/>
</dbReference>
<dbReference type="GO" id="GO:0016020">
    <property type="term" value="C:membrane"/>
    <property type="evidence" value="ECO:0007669"/>
    <property type="project" value="UniProtKB-SubCell"/>
</dbReference>
<gene>
    <name evidence="9" type="primary">tqsA_4</name>
    <name evidence="8" type="ORF">CLV79_11229</name>
    <name evidence="9" type="ORF">LOS8367_03226</name>
</gene>
<dbReference type="Proteomes" id="UP000240624">
    <property type="component" value="Unassembled WGS sequence"/>
</dbReference>
<dbReference type="RefSeq" id="WP_085897537.1">
    <property type="nucleotide sequence ID" value="NZ_FWFY01000012.1"/>
</dbReference>
<evidence type="ECO:0000256" key="1">
    <source>
        <dbReference type="ARBA" id="ARBA00004141"/>
    </source>
</evidence>
<name>A0A1X6ZYS6_9RHOB</name>